<feature type="compositionally biased region" description="Acidic residues" evidence="4">
    <location>
        <begin position="124"/>
        <end position="143"/>
    </location>
</feature>
<evidence type="ECO:0000256" key="2">
    <source>
        <dbReference type="ARBA" id="ARBA00010744"/>
    </source>
</evidence>
<organism evidence="6 7">
    <name type="scientific">Meganyctiphanes norvegica</name>
    <name type="common">Northern krill</name>
    <name type="synonym">Thysanopoda norvegica</name>
    <dbReference type="NCBI Taxonomy" id="48144"/>
    <lineage>
        <taxon>Eukaryota</taxon>
        <taxon>Metazoa</taxon>
        <taxon>Ecdysozoa</taxon>
        <taxon>Arthropoda</taxon>
        <taxon>Crustacea</taxon>
        <taxon>Multicrustacea</taxon>
        <taxon>Malacostraca</taxon>
        <taxon>Eumalacostraca</taxon>
        <taxon>Eucarida</taxon>
        <taxon>Euphausiacea</taxon>
        <taxon>Euphausiidae</taxon>
        <taxon>Meganyctiphanes</taxon>
    </lineage>
</organism>
<evidence type="ECO:0000256" key="4">
    <source>
        <dbReference type="SAM" id="MobiDB-lite"/>
    </source>
</evidence>
<comment type="subcellular location">
    <subcellularLocation>
        <location evidence="1">Nucleus</location>
    </subcellularLocation>
</comment>
<keyword evidence="3" id="KW-0539">Nucleus</keyword>
<comment type="caution">
    <text evidence="6">The sequence shown here is derived from an EMBL/GenBank/DDBJ whole genome shotgun (WGS) entry which is preliminary data.</text>
</comment>
<dbReference type="InterPro" id="IPR036824">
    <property type="entry name" value="Nucleoplasmin_core_dom_sf"/>
</dbReference>
<dbReference type="GO" id="GO:0003682">
    <property type="term" value="F:chromatin binding"/>
    <property type="evidence" value="ECO:0007669"/>
    <property type="project" value="TreeGrafter"/>
</dbReference>
<dbReference type="InterPro" id="IPR004301">
    <property type="entry name" value="Nucleoplasmin"/>
</dbReference>
<dbReference type="GO" id="GO:0042393">
    <property type="term" value="F:histone binding"/>
    <property type="evidence" value="ECO:0007669"/>
    <property type="project" value="TreeGrafter"/>
</dbReference>
<evidence type="ECO:0000259" key="5">
    <source>
        <dbReference type="Pfam" id="PF03066"/>
    </source>
</evidence>
<dbReference type="EMBL" id="CAXKWB010057358">
    <property type="protein sequence ID" value="CAL4179443.1"/>
    <property type="molecule type" value="Genomic_DNA"/>
</dbReference>
<gene>
    <name evidence="6" type="ORF">MNOR_LOCUS35157</name>
</gene>
<evidence type="ECO:0000256" key="1">
    <source>
        <dbReference type="ARBA" id="ARBA00004123"/>
    </source>
</evidence>
<name>A0AAV2SD48_MEGNR</name>
<feature type="domain" description="Nucleoplasmin core" evidence="5">
    <location>
        <begin position="9"/>
        <end position="116"/>
    </location>
</feature>
<evidence type="ECO:0000313" key="7">
    <source>
        <dbReference type="Proteomes" id="UP001497623"/>
    </source>
</evidence>
<proteinExistence type="inferred from homology"/>
<reference evidence="6 7" key="1">
    <citation type="submission" date="2024-05" db="EMBL/GenBank/DDBJ databases">
        <authorList>
            <person name="Wallberg A."/>
        </authorList>
    </citation>
    <scope>NUCLEOTIDE SEQUENCE [LARGE SCALE GENOMIC DNA]</scope>
</reference>
<comment type="similarity">
    <text evidence="2">Belongs to the nucleoplasmin family.</text>
</comment>
<keyword evidence="7" id="KW-1185">Reference proteome</keyword>
<dbReference type="GO" id="GO:0006338">
    <property type="term" value="P:chromatin remodeling"/>
    <property type="evidence" value="ECO:0007669"/>
    <property type="project" value="TreeGrafter"/>
</dbReference>
<dbReference type="Pfam" id="PF03066">
    <property type="entry name" value="Nucleoplasmin"/>
    <property type="match status" value="1"/>
</dbReference>
<sequence length="153" mass="16996">MKGMEKSYFWGMTLDGEHKEKKWEGTTTESTEDGTITTHSLCVRQVVLGADAKEGELNVIELECLGYEDKKQRVPVCVMKMGSTFVSNVEVVLEDCIGTFHLVRGSGPIHLSGTHQTETTILSEDVDDSMGEEEDDEEEDGVEEVPPKKKAKK</sequence>
<evidence type="ECO:0000256" key="3">
    <source>
        <dbReference type="ARBA" id="ARBA00023242"/>
    </source>
</evidence>
<dbReference type="InterPro" id="IPR024057">
    <property type="entry name" value="Nucleoplasmin_core_dom"/>
</dbReference>
<dbReference type="GO" id="GO:0005737">
    <property type="term" value="C:cytoplasm"/>
    <property type="evidence" value="ECO:0007669"/>
    <property type="project" value="TreeGrafter"/>
</dbReference>
<dbReference type="PANTHER" id="PTHR22747:SF18">
    <property type="entry name" value="GEO09167P1-RELATED"/>
    <property type="match status" value="1"/>
</dbReference>
<dbReference type="GO" id="GO:0005654">
    <property type="term" value="C:nucleoplasm"/>
    <property type="evidence" value="ECO:0007669"/>
    <property type="project" value="TreeGrafter"/>
</dbReference>
<accession>A0AAV2SD48</accession>
<dbReference type="Proteomes" id="UP001497623">
    <property type="component" value="Unassembled WGS sequence"/>
</dbReference>
<dbReference type="GO" id="GO:0005730">
    <property type="term" value="C:nucleolus"/>
    <property type="evidence" value="ECO:0007669"/>
    <property type="project" value="TreeGrafter"/>
</dbReference>
<protein>
    <recommendedName>
        <fullName evidence="5">Nucleoplasmin core domain-containing protein</fullName>
    </recommendedName>
</protein>
<dbReference type="Gene3D" id="2.60.120.340">
    <property type="entry name" value="Nucleoplasmin core domain"/>
    <property type="match status" value="1"/>
</dbReference>
<dbReference type="SUPFAM" id="SSF69203">
    <property type="entry name" value="Nucleoplasmin-like core domain"/>
    <property type="match status" value="1"/>
</dbReference>
<evidence type="ECO:0000313" key="6">
    <source>
        <dbReference type="EMBL" id="CAL4179443.1"/>
    </source>
</evidence>
<dbReference type="GO" id="GO:0003723">
    <property type="term" value="F:RNA binding"/>
    <property type="evidence" value="ECO:0007669"/>
    <property type="project" value="TreeGrafter"/>
</dbReference>
<dbReference type="PANTHER" id="PTHR22747">
    <property type="entry name" value="NUCLEOPLASMIN"/>
    <property type="match status" value="1"/>
</dbReference>
<dbReference type="AlphaFoldDB" id="A0AAV2SD48"/>
<feature type="region of interest" description="Disordered" evidence="4">
    <location>
        <begin position="122"/>
        <end position="153"/>
    </location>
</feature>